<dbReference type="Proteomes" id="UP000051491">
    <property type="component" value="Unassembled WGS sequence"/>
</dbReference>
<dbReference type="PATRIC" id="fig|89059.3.peg.177"/>
<gene>
    <name evidence="1" type="ORF">IV43_GL000172</name>
</gene>
<dbReference type="AlphaFoldDB" id="A0A0R2JUW3"/>
<comment type="caution">
    <text evidence="1">The sequence shown here is derived from an EMBL/GenBank/DDBJ whole genome shotgun (WGS) entry which is preliminary data.</text>
</comment>
<protein>
    <submittedName>
        <fullName evidence="1">Uncharacterized protein</fullName>
    </submittedName>
</protein>
<organism evidence="1 2">
    <name type="scientific">Ligilactobacillus acidipiscis</name>
    <dbReference type="NCBI Taxonomy" id="89059"/>
    <lineage>
        <taxon>Bacteria</taxon>
        <taxon>Bacillati</taxon>
        <taxon>Bacillota</taxon>
        <taxon>Bacilli</taxon>
        <taxon>Lactobacillales</taxon>
        <taxon>Lactobacillaceae</taxon>
        <taxon>Ligilactobacillus</taxon>
    </lineage>
</organism>
<evidence type="ECO:0000313" key="2">
    <source>
        <dbReference type="Proteomes" id="UP000051491"/>
    </source>
</evidence>
<evidence type="ECO:0000313" key="1">
    <source>
        <dbReference type="EMBL" id="KRN80880.1"/>
    </source>
</evidence>
<dbReference type="EMBL" id="JQBK01000107">
    <property type="protein sequence ID" value="KRN80880.1"/>
    <property type="molecule type" value="Genomic_DNA"/>
</dbReference>
<sequence length="132" mass="15207">MSEIKVRTSIADEEWLDAIYIERTRFTQQTASILGADLNELSPAAIDQTPANKISQLLLANKLRKCNVRRFIVLFTTSTQDPSDKDTLKFKSRRVMIRLSRPTTFEQIVKYSQLVCDLDTDRTLVKNCFSFN</sequence>
<dbReference type="RefSeq" id="WP_010495808.1">
    <property type="nucleotide sequence ID" value="NZ_JBHUGU010000002.1"/>
</dbReference>
<accession>A0A0R2JUW3</accession>
<reference evidence="1 2" key="1">
    <citation type="journal article" date="2015" name="Genome Announc.">
        <title>Expanding the biotechnology potential of lactobacilli through comparative genomics of 213 strains and associated genera.</title>
        <authorList>
            <person name="Sun Z."/>
            <person name="Harris H.M."/>
            <person name="McCann A."/>
            <person name="Guo C."/>
            <person name="Argimon S."/>
            <person name="Zhang W."/>
            <person name="Yang X."/>
            <person name="Jeffery I.B."/>
            <person name="Cooney J.C."/>
            <person name="Kagawa T.F."/>
            <person name="Liu W."/>
            <person name="Song Y."/>
            <person name="Salvetti E."/>
            <person name="Wrobel A."/>
            <person name="Rasinkangas P."/>
            <person name="Parkhill J."/>
            <person name="Rea M.C."/>
            <person name="O'Sullivan O."/>
            <person name="Ritari J."/>
            <person name="Douillard F.P."/>
            <person name="Paul Ross R."/>
            <person name="Yang R."/>
            <person name="Briner A.E."/>
            <person name="Felis G.E."/>
            <person name="de Vos W.M."/>
            <person name="Barrangou R."/>
            <person name="Klaenhammer T.R."/>
            <person name="Caufield P.W."/>
            <person name="Cui Y."/>
            <person name="Zhang H."/>
            <person name="O'Toole P.W."/>
        </authorList>
    </citation>
    <scope>NUCLEOTIDE SEQUENCE [LARGE SCALE GENOMIC DNA]</scope>
    <source>
        <strain evidence="1 2">DSM 15353</strain>
    </source>
</reference>
<name>A0A0R2JUW3_9LACO</name>
<dbReference type="GeneID" id="95350408"/>
<proteinExistence type="predicted"/>